<name>A0A936ZHQ9_9BURK</name>
<dbReference type="AlphaFoldDB" id="A0A936ZHQ9"/>
<dbReference type="Pfam" id="PF03358">
    <property type="entry name" value="FMN_red"/>
    <property type="match status" value="1"/>
</dbReference>
<dbReference type="GO" id="GO:0010181">
    <property type="term" value="F:FMN binding"/>
    <property type="evidence" value="ECO:0007669"/>
    <property type="project" value="TreeGrafter"/>
</dbReference>
<dbReference type="InterPro" id="IPR005025">
    <property type="entry name" value="FMN_Rdtase-like_dom"/>
</dbReference>
<protein>
    <submittedName>
        <fullName evidence="2">NAD(P)H-dependent oxidoreductase</fullName>
    </submittedName>
</protein>
<gene>
    <name evidence="2" type="ORF">JI739_06920</name>
</gene>
<dbReference type="SUPFAM" id="SSF52218">
    <property type="entry name" value="Flavoproteins"/>
    <property type="match status" value="1"/>
</dbReference>
<organism evidence="2 3">
    <name type="scientific">Ramlibacter aurantiacus</name>
    <dbReference type="NCBI Taxonomy" id="2801330"/>
    <lineage>
        <taxon>Bacteria</taxon>
        <taxon>Pseudomonadati</taxon>
        <taxon>Pseudomonadota</taxon>
        <taxon>Betaproteobacteria</taxon>
        <taxon>Burkholderiales</taxon>
        <taxon>Comamonadaceae</taxon>
        <taxon>Ramlibacter</taxon>
    </lineage>
</organism>
<sequence>MTLKILGISGSLREKSVNTRALRAAGAVMPAGMQLEIADYGDVPLYNQDLQDRGIPPAVERLRAAIESADGVLFASPEYNFSISGVLKNAIDWVSRTSPQPFKGKPVAIMSATSGLWGGARHQYELRKILGSMDALALVKPEVLINLALTKFDADGQLTDANTLKTITDQMAAFRDWIVRLQPRD</sequence>
<dbReference type="PANTHER" id="PTHR30543:SF21">
    <property type="entry name" value="NAD(P)H-DEPENDENT FMN REDUCTASE LOT6"/>
    <property type="match status" value="1"/>
</dbReference>
<comment type="caution">
    <text evidence="2">The sequence shown here is derived from an EMBL/GenBank/DDBJ whole genome shotgun (WGS) entry which is preliminary data.</text>
</comment>
<dbReference type="Proteomes" id="UP000613011">
    <property type="component" value="Unassembled WGS sequence"/>
</dbReference>
<dbReference type="GO" id="GO:0016491">
    <property type="term" value="F:oxidoreductase activity"/>
    <property type="evidence" value="ECO:0007669"/>
    <property type="project" value="InterPro"/>
</dbReference>
<proteinExistence type="predicted"/>
<dbReference type="PANTHER" id="PTHR30543">
    <property type="entry name" value="CHROMATE REDUCTASE"/>
    <property type="match status" value="1"/>
</dbReference>
<evidence type="ECO:0000259" key="1">
    <source>
        <dbReference type="Pfam" id="PF03358"/>
    </source>
</evidence>
<dbReference type="EMBL" id="JAEQNA010000001">
    <property type="protein sequence ID" value="MBL0420077.1"/>
    <property type="molecule type" value="Genomic_DNA"/>
</dbReference>
<reference evidence="2" key="1">
    <citation type="submission" date="2021-01" db="EMBL/GenBank/DDBJ databases">
        <title>Ramlibacter sp. strain AW1 16S ribosomal RNA gene Genome sequencing and assembly.</title>
        <authorList>
            <person name="Kang M."/>
        </authorList>
    </citation>
    <scope>NUCLEOTIDE SEQUENCE</scope>
    <source>
        <strain evidence="2">AW1</strain>
    </source>
</reference>
<dbReference type="RefSeq" id="WP_201683069.1">
    <property type="nucleotide sequence ID" value="NZ_JAEQNA010000001.1"/>
</dbReference>
<feature type="domain" description="NADPH-dependent FMN reductase-like" evidence="1">
    <location>
        <begin position="4"/>
        <end position="147"/>
    </location>
</feature>
<dbReference type="InterPro" id="IPR029039">
    <property type="entry name" value="Flavoprotein-like_sf"/>
</dbReference>
<dbReference type="Gene3D" id="3.40.50.360">
    <property type="match status" value="1"/>
</dbReference>
<accession>A0A936ZHQ9</accession>
<evidence type="ECO:0000313" key="3">
    <source>
        <dbReference type="Proteomes" id="UP000613011"/>
    </source>
</evidence>
<dbReference type="GO" id="GO:0005829">
    <property type="term" value="C:cytosol"/>
    <property type="evidence" value="ECO:0007669"/>
    <property type="project" value="TreeGrafter"/>
</dbReference>
<evidence type="ECO:0000313" key="2">
    <source>
        <dbReference type="EMBL" id="MBL0420077.1"/>
    </source>
</evidence>
<keyword evidence="3" id="KW-1185">Reference proteome</keyword>
<dbReference type="InterPro" id="IPR050712">
    <property type="entry name" value="NAD(P)H-dep_reductase"/>
</dbReference>